<dbReference type="SUPFAM" id="SSF51735">
    <property type="entry name" value="NAD(P)-binding Rossmann-fold domains"/>
    <property type="match status" value="1"/>
</dbReference>
<dbReference type="EMBL" id="CYGV01001602">
    <property type="protein sequence ID" value="CUA75753.1"/>
    <property type="molecule type" value="Genomic_DNA"/>
</dbReference>
<dbReference type="PANTHER" id="PTHR43618:SF4">
    <property type="entry name" value="SHORT CHAIN DEHYDROGENASE_REDUCTASE FAMILY (AFU_ORTHOLOGUE AFUA_7G04540)"/>
    <property type="match status" value="1"/>
</dbReference>
<keyword evidence="6" id="KW-1185">Reference proteome</keyword>
<keyword evidence="3" id="KW-0560">Oxidoreductase</keyword>
<dbReference type="Proteomes" id="UP000044841">
    <property type="component" value="Unassembled WGS sequence"/>
</dbReference>
<dbReference type="InterPro" id="IPR002347">
    <property type="entry name" value="SDR_fam"/>
</dbReference>
<accession>A0A0K6GAU8</accession>
<comment type="similarity">
    <text evidence="1">Belongs to the short-chain dehydrogenases/reductases (SDR) family.</text>
</comment>
<proteinExistence type="inferred from homology"/>
<dbReference type="GO" id="GO:0016491">
    <property type="term" value="F:oxidoreductase activity"/>
    <property type="evidence" value="ECO:0007669"/>
    <property type="project" value="UniProtKB-KW"/>
</dbReference>
<evidence type="ECO:0000256" key="2">
    <source>
        <dbReference type="ARBA" id="ARBA00022857"/>
    </source>
</evidence>
<keyword evidence="2" id="KW-0521">NADP</keyword>
<evidence type="ECO:0000313" key="5">
    <source>
        <dbReference type="EMBL" id="CUA75753.1"/>
    </source>
</evidence>
<dbReference type="PRINTS" id="PR00081">
    <property type="entry name" value="GDHRDH"/>
</dbReference>
<dbReference type="CDD" id="cd05233">
    <property type="entry name" value="SDR_c"/>
    <property type="match status" value="1"/>
</dbReference>
<keyword evidence="5" id="KW-0804">Transcription</keyword>
<feature type="region of interest" description="Disordered" evidence="4">
    <location>
        <begin position="598"/>
        <end position="654"/>
    </location>
</feature>
<organism evidence="5 6">
    <name type="scientific">Rhizoctonia solani</name>
    <dbReference type="NCBI Taxonomy" id="456999"/>
    <lineage>
        <taxon>Eukaryota</taxon>
        <taxon>Fungi</taxon>
        <taxon>Dikarya</taxon>
        <taxon>Basidiomycota</taxon>
        <taxon>Agaricomycotina</taxon>
        <taxon>Agaricomycetes</taxon>
        <taxon>Cantharellales</taxon>
        <taxon>Ceratobasidiaceae</taxon>
        <taxon>Rhizoctonia</taxon>
    </lineage>
</organism>
<sequence>MAHLHLGKFFGVSGLIVLISGGGTGIGLMMAQGLAANGAKVYIGGRRKDVIGKAAREHGEELSGKILPIALDVTSKGSIESAVELISLENDGKLDVLINNAGQVGPASDFFSKSGAPERKETETLRKALFKKESFQDWADLFAVNVSSWFFLSTACLVLLEKASKAREVATGGRSSSIIGIASVSKCIWTDEAFAGSLNPFPHLQLPPTQIANLALGAPKLQRVHPPIFPRHRITYQRGPTLEDEKRALDAQENSTATNKNALCRTAPVVAGMSVGNAQMYNAHPIPESQHQFAKYTIPRPIMLQAWRKRMGLDLSTRVSAASASKGGLLSTSILDRIVVFMLLDAPPGTRPRATLENFTLACRRFRHVAAPYVYQHAVVRGNGDAGVYARTGNSKLVRSLTIQFEPYDPWNPYSALLDQMLYPKPLHTPDQIQETGIEYFFPNLTQITFSAKYTPDDSCTMWRASAQILGPEFGTDDFPPQNFSKIYENPAFLAVKLVGLVPTKVKTVTLDADVVGLASKFAVAFMTRAGNRLDKARLDIVTRRDEVIQETEVAIHGYSSTVNSEAQDCTTIVMYGPSYGTRIVWDGTMRGLASQTVWPRDKQPDKPVVPEEVLPPTWETLGPGPRHSTRNSTSPYKNPSSPEEGGSARKKGELTLMVKPRGKMPMYAADRARAREPFPEPEIAIVITAPEVPKPIAEPKMIPLGQRWAWNAGQMLAEYSDVLASTFKQVNDSFAQFAGNTKRLQLQGEDAKYPEFWTFVDNLTGKRTRVGVWHTTARIEVDMFVTAFRGQRFGFNMRSLKFQIMRELGKGRSGVVVGKEAGKARIEGVEQSMTNRKVPKGSCIEKTGESSSSPEGRATKRVRIA</sequence>
<dbReference type="Pfam" id="PF00106">
    <property type="entry name" value="adh_short"/>
    <property type="match status" value="1"/>
</dbReference>
<dbReference type="AlphaFoldDB" id="A0A0K6GAU8"/>
<evidence type="ECO:0000256" key="1">
    <source>
        <dbReference type="ARBA" id="ARBA00006484"/>
    </source>
</evidence>
<feature type="compositionally biased region" description="Polar residues" evidence="4">
    <location>
        <begin position="631"/>
        <end position="642"/>
    </location>
</feature>
<feature type="region of interest" description="Disordered" evidence="4">
    <location>
        <begin position="835"/>
        <end position="866"/>
    </location>
</feature>
<dbReference type="GO" id="GO:0000428">
    <property type="term" value="C:DNA-directed RNA polymerase complex"/>
    <property type="evidence" value="ECO:0007669"/>
    <property type="project" value="UniProtKB-KW"/>
</dbReference>
<dbReference type="Gene3D" id="3.40.50.720">
    <property type="entry name" value="NAD(P)-binding Rossmann-like Domain"/>
    <property type="match status" value="1"/>
</dbReference>
<name>A0A0K6GAU8_9AGAM</name>
<reference evidence="5 6" key="1">
    <citation type="submission" date="2015-07" db="EMBL/GenBank/DDBJ databases">
        <authorList>
            <person name="Noorani M."/>
        </authorList>
    </citation>
    <scope>NUCLEOTIDE SEQUENCE [LARGE SCALE GENOMIC DNA]</scope>
    <source>
        <strain evidence="5">BBA 69670</strain>
    </source>
</reference>
<protein>
    <submittedName>
        <fullName evidence="5">DNA-directed RNA polymerase subunit beta</fullName>
    </submittedName>
</protein>
<evidence type="ECO:0000256" key="3">
    <source>
        <dbReference type="ARBA" id="ARBA00023002"/>
    </source>
</evidence>
<dbReference type="InterPro" id="IPR036291">
    <property type="entry name" value="NAD(P)-bd_dom_sf"/>
</dbReference>
<evidence type="ECO:0000313" key="6">
    <source>
        <dbReference type="Proteomes" id="UP000044841"/>
    </source>
</evidence>
<keyword evidence="5" id="KW-0240">DNA-directed RNA polymerase</keyword>
<dbReference type="InterPro" id="IPR052178">
    <property type="entry name" value="Sec_Metab_Biosynth_SDR"/>
</dbReference>
<gene>
    <name evidence="5" type="ORF">RSOLAG22IIIB_11962</name>
</gene>
<feature type="compositionally biased region" description="Basic and acidic residues" evidence="4">
    <location>
        <begin position="600"/>
        <end position="610"/>
    </location>
</feature>
<evidence type="ECO:0000256" key="4">
    <source>
        <dbReference type="SAM" id="MobiDB-lite"/>
    </source>
</evidence>
<dbReference type="PANTHER" id="PTHR43618">
    <property type="entry name" value="7-ALPHA-HYDROXYSTEROID DEHYDROGENASE"/>
    <property type="match status" value="1"/>
</dbReference>